<keyword evidence="5 11" id="KW-0812">Transmembrane</keyword>
<proteinExistence type="inferred from homology"/>
<dbReference type="Gene3D" id="2.30.42.10">
    <property type="match status" value="1"/>
</dbReference>
<keyword evidence="7" id="KW-0862">Zinc</keyword>
<name>A0A4P6K2T6_KTERU</name>
<dbReference type="RefSeq" id="WP_129893301.1">
    <property type="nucleotide sequence ID" value="NZ_CP035758.1"/>
</dbReference>
<feature type="transmembrane region" description="Helical" evidence="11">
    <location>
        <begin position="123"/>
        <end position="145"/>
    </location>
</feature>
<dbReference type="InterPro" id="IPR036034">
    <property type="entry name" value="PDZ_sf"/>
</dbReference>
<dbReference type="Pfam" id="PF17820">
    <property type="entry name" value="PDZ_6"/>
    <property type="match status" value="1"/>
</dbReference>
<dbReference type="PANTHER" id="PTHR42837">
    <property type="entry name" value="REGULATOR OF SIGMA-E PROTEASE RSEP"/>
    <property type="match status" value="1"/>
</dbReference>
<feature type="transmembrane region" description="Helical" evidence="11">
    <location>
        <begin position="365"/>
        <end position="384"/>
    </location>
</feature>
<evidence type="ECO:0000256" key="2">
    <source>
        <dbReference type="ARBA" id="ARBA00004141"/>
    </source>
</evidence>
<evidence type="ECO:0000256" key="1">
    <source>
        <dbReference type="ARBA" id="ARBA00001947"/>
    </source>
</evidence>
<dbReference type="EMBL" id="CP035758">
    <property type="protein sequence ID" value="QBD82232.1"/>
    <property type="molecule type" value="Genomic_DNA"/>
</dbReference>
<evidence type="ECO:0000256" key="3">
    <source>
        <dbReference type="ARBA" id="ARBA00007931"/>
    </source>
</evidence>
<dbReference type="KEGG" id="kbs:EPA93_42135"/>
<comment type="similarity">
    <text evidence="3">Belongs to the peptidase M50B family.</text>
</comment>
<feature type="transmembrane region" description="Helical" evidence="11">
    <location>
        <begin position="6"/>
        <end position="27"/>
    </location>
</feature>
<dbReference type="InterPro" id="IPR001478">
    <property type="entry name" value="PDZ"/>
</dbReference>
<dbReference type="PANTHER" id="PTHR42837:SF2">
    <property type="entry name" value="MEMBRANE METALLOPROTEASE ARASP2, CHLOROPLASTIC-RELATED"/>
    <property type="match status" value="1"/>
</dbReference>
<evidence type="ECO:0000313" key="14">
    <source>
        <dbReference type="Proteomes" id="UP000290365"/>
    </source>
</evidence>
<evidence type="ECO:0000256" key="9">
    <source>
        <dbReference type="ARBA" id="ARBA00023049"/>
    </source>
</evidence>
<keyword evidence="10 11" id="KW-0472">Membrane</keyword>
<evidence type="ECO:0000256" key="10">
    <source>
        <dbReference type="ARBA" id="ARBA00023136"/>
    </source>
</evidence>
<dbReference type="AlphaFoldDB" id="A0A4P6K2T6"/>
<comment type="subcellular location">
    <subcellularLocation>
        <location evidence="2">Membrane</location>
        <topology evidence="2">Multi-pass membrane protein</topology>
    </subcellularLocation>
</comment>
<evidence type="ECO:0000256" key="6">
    <source>
        <dbReference type="ARBA" id="ARBA00022801"/>
    </source>
</evidence>
<dbReference type="SMART" id="SM00228">
    <property type="entry name" value="PDZ"/>
    <property type="match status" value="1"/>
</dbReference>
<keyword evidence="4" id="KW-0645">Protease</keyword>
<dbReference type="PROSITE" id="PS50106">
    <property type="entry name" value="PDZ"/>
    <property type="match status" value="1"/>
</dbReference>
<evidence type="ECO:0000256" key="5">
    <source>
        <dbReference type="ARBA" id="ARBA00022692"/>
    </source>
</evidence>
<dbReference type="GO" id="GO:0006508">
    <property type="term" value="P:proteolysis"/>
    <property type="evidence" value="ECO:0007669"/>
    <property type="project" value="UniProtKB-KW"/>
</dbReference>
<dbReference type="Proteomes" id="UP000290365">
    <property type="component" value="Chromosome"/>
</dbReference>
<keyword evidence="14" id="KW-1185">Reference proteome</keyword>
<dbReference type="InterPro" id="IPR004387">
    <property type="entry name" value="Pept_M50_Zn"/>
</dbReference>
<comment type="cofactor">
    <cofactor evidence="1">
        <name>Zn(2+)</name>
        <dbReference type="ChEBI" id="CHEBI:29105"/>
    </cofactor>
</comment>
<sequence>MNYWYILAVIPVFGLLVLVHELGHFLAAKWSGIRVEEFGLGFPPRIVGIRRRANKGWEVIWLNKIYEEESPFDAPAPRNTIYSLNLLPIGGFVRMTGEDGSTVDEYGNHDPQSFTAKSAGKRFITLAAGVVMNFLLAIVLFSIAYGPGVGQPDYPAQVASVVPNSPAAQAGLRPGDKILAINDKPVQYMSEISLAVQGVVSTNHDKAPSATVPIKLTVRHPDSTAPVTMQVNARLHPPQGQGALGFSSVSQRVYVTVPLWQAPLKGISYTFNVTGQLIQGLVQMVTGQVQVQVAGPVGIAKYTGQAAQMVTEIGWWPILSLTGLLSLNLAVVNSLPFPALDGGRIFLILIELLRGGKRIKPEREAIINFVGMAVLLALMFIITLSDVWHWQS</sequence>
<evidence type="ECO:0000256" key="11">
    <source>
        <dbReference type="SAM" id="Phobius"/>
    </source>
</evidence>
<gene>
    <name evidence="13" type="ORF">EPA93_42135</name>
</gene>
<keyword evidence="8 11" id="KW-1133">Transmembrane helix</keyword>
<keyword evidence="6" id="KW-0378">Hydrolase</keyword>
<dbReference type="InterPro" id="IPR041489">
    <property type="entry name" value="PDZ_6"/>
</dbReference>
<dbReference type="InterPro" id="IPR008915">
    <property type="entry name" value="Peptidase_M50"/>
</dbReference>
<dbReference type="OrthoDB" id="9782003at2"/>
<evidence type="ECO:0000256" key="4">
    <source>
        <dbReference type="ARBA" id="ARBA00022670"/>
    </source>
</evidence>
<evidence type="ECO:0000259" key="12">
    <source>
        <dbReference type="PROSITE" id="PS50106"/>
    </source>
</evidence>
<evidence type="ECO:0000256" key="7">
    <source>
        <dbReference type="ARBA" id="ARBA00022833"/>
    </source>
</evidence>
<evidence type="ECO:0000256" key="8">
    <source>
        <dbReference type="ARBA" id="ARBA00022989"/>
    </source>
</evidence>
<dbReference type="SUPFAM" id="SSF50156">
    <property type="entry name" value="PDZ domain-like"/>
    <property type="match status" value="1"/>
</dbReference>
<accession>A0A4P6K2T6</accession>
<feature type="domain" description="PDZ" evidence="12">
    <location>
        <begin position="141"/>
        <end position="190"/>
    </location>
</feature>
<organism evidence="13 14">
    <name type="scientific">Ktedonosporobacter rubrisoli</name>
    <dbReference type="NCBI Taxonomy" id="2509675"/>
    <lineage>
        <taxon>Bacteria</taxon>
        <taxon>Bacillati</taxon>
        <taxon>Chloroflexota</taxon>
        <taxon>Ktedonobacteria</taxon>
        <taxon>Ktedonobacterales</taxon>
        <taxon>Ktedonosporobacteraceae</taxon>
        <taxon>Ktedonosporobacter</taxon>
    </lineage>
</organism>
<evidence type="ECO:0000313" key="13">
    <source>
        <dbReference type="EMBL" id="QBD82232.1"/>
    </source>
</evidence>
<protein>
    <submittedName>
        <fullName evidence="13">PDZ domain-containing protein</fullName>
    </submittedName>
</protein>
<dbReference type="GO" id="GO:0004222">
    <property type="term" value="F:metalloendopeptidase activity"/>
    <property type="evidence" value="ECO:0007669"/>
    <property type="project" value="InterPro"/>
</dbReference>
<keyword evidence="9" id="KW-0482">Metalloprotease</keyword>
<reference evidence="13 14" key="1">
    <citation type="submission" date="2019-01" db="EMBL/GenBank/DDBJ databases">
        <title>Ktedonosporobacter rubrisoli SCAWS-G2.</title>
        <authorList>
            <person name="Huang Y."/>
            <person name="Yan B."/>
        </authorList>
    </citation>
    <scope>NUCLEOTIDE SEQUENCE [LARGE SCALE GENOMIC DNA]</scope>
    <source>
        <strain evidence="13 14">SCAWS-G2</strain>
    </source>
</reference>
<dbReference type="CDD" id="cd06163">
    <property type="entry name" value="S2P-M50_PDZ_RseP-like"/>
    <property type="match status" value="1"/>
</dbReference>
<dbReference type="GO" id="GO:0016020">
    <property type="term" value="C:membrane"/>
    <property type="evidence" value="ECO:0007669"/>
    <property type="project" value="UniProtKB-SubCell"/>
</dbReference>
<dbReference type="Pfam" id="PF02163">
    <property type="entry name" value="Peptidase_M50"/>
    <property type="match status" value="2"/>
</dbReference>